<dbReference type="InterPro" id="IPR013096">
    <property type="entry name" value="Cupin_2"/>
</dbReference>
<dbReference type="InterPro" id="IPR014710">
    <property type="entry name" value="RmlC-like_jellyroll"/>
</dbReference>
<protein>
    <submittedName>
        <fullName evidence="2">Cupin domain</fullName>
    </submittedName>
</protein>
<organism evidence="2 3">
    <name type="scientific">Sinorhizobium americanum</name>
    <dbReference type="NCBI Taxonomy" id="194963"/>
    <lineage>
        <taxon>Bacteria</taxon>
        <taxon>Pseudomonadati</taxon>
        <taxon>Pseudomonadota</taxon>
        <taxon>Alphaproteobacteria</taxon>
        <taxon>Hyphomicrobiales</taxon>
        <taxon>Rhizobiaceae</taxon>
        <taxon>Sinorhizobium/Ensifer group</taxon>
        <taxon>Sinorhizobium</taxon>
    </lineage>
</organism>
<evidence type="ECO:0000313" key="3">
    <source>
        <dbReference type="Proteomes" id="UP000295043"/>
    </source>
</evidence>
<gene>
    <name evidence="2" type="ORF">EV184_102277</name>
</gene>
<evidence type="ECO:0000259" key="1">
    <source>
        <dbReference type="Pfam" id="PF07883"/>
    </source>
</evidence>
<dbReference type="InterPro" id="IPR053146">
    <property type="entry name" value="QDO-like"/>
</dbReference>
<dbReference type="EMBL" id="SLVU01000002">
    <property type="protein sequence ID" value="TCN33966.1"/>
    <property type="molecule type" value="Genomic_DNA"/>
</dbReference>
<dbReference type="Pfam" id="PF07883">
    <property type="entry name" value="Cupin_2"/>
    <property type="match status" value="1"/>
</dbReference>
<accession>A0A4R2C1G0</accession>
<name>A0A4R2C1G0_9HYPH</name>
<dbReference type="Gene3D" id="2.60.120.10">
    <property type="entry name" value="Jelly Rolls"/>
    <property type="match status" value="1"/>
</dbReference>
<reference evidence="2 3" key="1">
    <citation type="submission" date="2019-03" db="EMBL/GenBank/DDBJ databases">
        <title>Genomic Encyclopedia of Type Strains, Phase IV (KMG-V): Genome sequencing to study the core and pangenomes of soil and plant-associated prokaryotes.</title>
        <authorList>
            <person name="Whitman W."/>
        </authorList>
    </citation>
    <scope>NUCLEOTIDE SEQUENCE [LARGE SCALE GENOMIC DNA]</scope>
    <source>
        <strain evidence="2 3">23C40</strain>
    </source>
</reference>
<dbReference type="InterPro" id="IPR011051">
    <property type="entry name" value="RmlC_Cupin_sf"/>
</dbReference>
<proteinExistence type="predicted"/>
<dbReference type="PANTHER" id="PTHR36440">
    <property type="entry name" value="PUTATIVE (AFU_ORTHOLOGUE AFUA_8G07350)-RELATED"/>
    <property type="match status" value="1"/>
</dbReference>
<evidence type="ECO:0000313" key="2">
    <source>
        <dbReference type="EMBL" id="TCN33966.1"/>
    </source>
</evidence>
<dbReference type="PANTHER" id="PTHR36440:SF1">
    <property type="entry name" value="PUTATIVE (AFU_ORTHOLOGUE AFUA_8G07350)-RELATED"/>
    <property type="match status" value="1"/>
</dbReference>
<dbReference type="SUPFAM" id="SSF51182">
    <property type="entry name" value="RmlC-like cupins"/>
    <property type="match status" value="1"/>
</dbReference>
<dbReference type="Proteomes" id="UP000295043">
    <property type="component" value="Unassembled WGS sequence"/>
</dbReference>
<comment type="caution">
    <text evidence="2">The sequence shown here is derived from an EMBL/GenBank/DDBJ whole genome shotgun (WGS) entry which is preliminary data.</text>
</comment>
<dbReference type="AlphaFoldDB" id="A0A4R2C1G0"/>
<dbReference type="RefSeq" id="WP_132073105.1">
    <property type="nucleotide sequence ID" value="NZ_SLVU01000002.1"/>
</dbReference>
<feature type="domain" description="Cupin type-2" evidence="1">
    <location>
        <begin position="48"/>
        <end position="117"/>
    </location>
</feature>
<sequence>MSDRQGSKQCNVRRLGRGEQGKVDVLGIQLELKVGEADSGGHYSLFEAVVPPGAGVPLHRHAEQEAFYVLEGEAQFCRMGESGAEWLDVGLGDTITIPGGAMHGFRNPGPAAVRLLITCAQGLEAFFHEAGVAVAAGSPAPSGPPSPEAIERVIGIAVKHGQTFAPPEALSAA</sequence>